<proteinExistence type="predicted"/>
<dbReference type="OrthoDB" id="1844152at2759"/>
<reference evidence="2 3" key="1">
    <citation type="submission" date="2015-09" db="EMBL/GenBank/DDBJ databases">
        <title>Host preference determinants of Valsa canker pathogens revealed by comparative genomics.</title>
        <authorList>
            <person name="Yin Z."/>
            <person name="Huang L."/>
        </authorList>
    </citation>
    <scope>NUCLEOTIDE SEQUENCE [LARGE SCALE GENOMIC DNA]</scope>
    <source>
        <strain evidence="2 3">03-1</strain>
    </source>
</reference>
<organism evidence="2 3">
    <name type="scientific">Cytospora schulzeri</name>
    <dbReference type="NCBI Taxonomy" id="448051"/>
    <lineage>
        <taxon>Eukaryota</taxon>
        <taxon>Fungi</taxon>
        <taxon>Dikarya</taxon>
        <taxon>Ascomycota</taxon>
        <taxon>Pezizomycotina</taxon>
        <taxon>Sordariomycetes</taxon>
        <taxon>Sordariomycetidae</taxon>
        <taxon>Diaporthales</taxon>
        <taxon>Cytosporaceae</taxon>
        <taxon>Cytospora</taxon>
    </lineage>
</organism>
<dbReference type="AlphaFoldDB" id="A0A423VLM4"/>
<keyword evidence="3" id="KW-1185">Reference proteome</keyword>
<dbReference type="Proteomes" id="UP000283895">
    <property type="component" value="Unassembled WGS sequence"/>
</dbReference>
<evidence type="ECO:0000256" key="1">
    <source>
        <dbReference type="SAM" id="MobiDB-lite"/>
    </source>
</evidence>
<feature type="region of interest" description="Disordered" evidence="1">
    <location>
        <begin position="110"/>
        <end position="130"/>
    </location>
</feature>
<name>A0A423VLM4_9PEZI</name>
<evidence type="ECO:0000313" key="3">
    <source>
        <dbReference type="Proteomes" id="UP000283895"/>
    </source>
</evidence>
<protein>
    <submittedName>
        <fullName evidence="2">Uncharacterized protein</fullName>
    </submittedName>
</protein>
<accession>A0A423VLM4</accession>
<dbReference type="EMBL" id="LKEA01000053">
    <property type="protein sequence ID" value="ROV91880.1"/>
    <property type="molecule type" value="Genomic_DNA"/>
</dbReference>
<comment type="caution">
    <text evidence="2">The sequence shown here is derived from an EMBL/GenBank/DDBJ whole genome shotgun (WGS) entry which is preliminary data.</text>
</comment>
<evidence type="ECO:0000313" key="2">
    <source>
        <dbReference type="EMBL" id="ROV91880.1"/>
    </source>
</evidence>
<sequence length="130" mass="14143">MPAKANDMLNPDYTMGSLEVKGNGTAVGTFHHRVLRVFLTSCIADLYAPLSAIVSSALEKQISSGDRDRKGWTTLPSWIMTKSIITTFNNARVYFGAELMVNTQFHDSSVEDNYRTPDTGGIGTAASGKH</sequence>
<gene>
    <name evidence="2" type="ORF">VMCG_09176</name>
</gene>